<protein>
    <submittedName>
        <fullName evidence="4">Signal transducer and activator of transcription 2</fullName>
    </submittedName>
</protein>
<gene>
    <name evidence="2" type="ORF">NBR_LOCUS9798</name>
</gene>
<proteinExistence type="predicted"/>
<feature type="coiled-coil region" evidence="1">
    <location>
        <begin position="17"/>
        <end position="61"/>
    </location>
</feature>
<reference evidence="4" key="1">
    <citation type="submission" date="2017-02" db="UniProtKB">
        <authorList>
            <consortium name="WormBaseParasite"/>
        </authorList>
    </citation>
    <scope>IDENTIFICATION</scope>
</reference>
<evidence type="ECO:0000313" key="4">
    <source>
        <dbReference type="WBParaSite" id="NBR_0000979701-mRNA-1"/>
    </source>
</evidence>
<organism evidence="4">
    <name type="scientific">Nippostrongylus brasiliensis</name>
    <name type="common">Rat hookworm</name>
    <dbReference type="NCBI Taxonomy" id="27835"/>
    <lineage>
        <taxon>Eukaryota</taxon>
        <taxon>Metazoa</taxon>
        <taxon>Ecdysozoa</taxon>
        <taxon>Nematoda</taxon>
        <taxon>Chromadorea</taxon>
        <taxon>Rhabditida</taxon>
        <taxon>Rhabditina</taxon>
        <taxon>Rhabditomorpha</taxon>
        <taxon>Strongyloidea</taxon>
        <taxon>Heligmosomidae</taxon>
        <taxon>Nippostrongylus</taxon>
    </lineage>
</organism>
<evidence type="ECO:0000256" key="1">
    <source>
        <dbReference type="SAM" id="Coils"/>
    </source>
</evidence>
<accession>A0A0N4Y281</accession>
<dbReference type="Proteomes" id="UP000271162">
    <property type="component" value="Unassembled WGS sequence"/>
</dbReference>
<dbReference type="AlphaFoldDB" id="A0A0N4Y281"/>
<keyword evidence="1" id="KW-0175">Coiled coil</keyword>
<evidence type="ECO:0000313" key="3">
    <source>
        <dbReference type="Proteomes" id="UP000271162"/>
    </source>
</evidence>
<dbReference type="EMBL" id="UYSL01020199">
    <property type="protein sequence ID" value="VDL73387.1"/>
    <property type="molecule type" value="Genomic_DNA"/>
</dbReference>
<dbReference type="WBParaSite" id="NBR_0000979701-mRNA-1">
    <property type="protein sequence ID" value="NBR_0000979701-mRNA-1"/>
    <property type="gene ID" value="NBR_0000979701"/>
</dbReference>
<evidence type="ECO:0000313" key="2">
    <source>
        <dbReference type="EMBL" id="VDL73387.1"/>
    </source>
</evidence>
<sequence>MIVADSSLPMQPVPDVLADAIASKELLQEQLRRQQAELEELRALRQMYEAQQEELRQWKERSLCAQQSVLSCA</sequence>
<name>A0A0N4Y281_NIPBR</name>
<keyword evidence="3" id="KW-1185">Reference proteome</keyword>
<reference evidence="2 3" key="2">
    <citation type="submission" date="2018-11" db="EMBL/GenBank/DDBJ databases">
        <authorList>
            <consortium name="Pathogen Informatics"/>
        </authorList>
    </citation>
    <scope>NUCLEOTIDE SEQUENCE [LARGE SCALE GENOMIC DNA]</scope>
</reference>